<dbReference type="GO" id="GO:0016020">
    <property type="term" value="C:membrane"/>
    <property type="evidence" value="ECO:0007669"/>
    <property type="project" value="UniProtKB-SubCell"/>
</dbReference>
<feature type="transmembrane region" description="Helical" evidence="6">
    <location>
        <begin position="38"/>
        <end position="57"/>
    </location>
</feature>
<proteinExistence type="predicted"/>
<evidence type="ECO:0000256" key="5">
    <source>
        <dbReference type="SAM" id="MobiDB-lite"/>
    </source>
</evidence>
<dbReference type="Pfam" id="PF04932">
    <property type="entry name" value="Wzy_C"/>
    <property type="match status" value="1"/>
</dbReference>
<accession>A0A9D1E8X7</accession>
<comment type="subcellular location">
    <subcellularLocation>
        <location evidence="1">Membrane</location>
        <topology evidence="1">Multi-pass membrane protein</topology>
    </subcellularLocation>
</comment>
<evidence type="ECO:0000256" key="2">
    <source>
        <dbReference type="ARBA" id="ARBA00022692"/>
    </source>
</evidence>
<reference evidence="8" key="2">
    <citation type="journal article" date="2021" name="PeerJ">
        <title>Extensive microbial diversity within the chicken gut microbiome revealed by metagenomics and culture.</title>
        <authorList>
            <person name="Gilroy R."/>
            <person name="Ravi A."/>
            <person name="Getino M."/>
            <person name="Pursley I."/>
            <person name="Horton D.L."/>
            <person name="Alikhan N.F."/>
            <person name="Baker D."/>
            <person name="Gharbi K."/>
            <person name="Hall N."/>
            <person name="Watson M."/>
            <person name="Adriaenssens E.M."/>
            <person name="Foster-Nyarko E."/>
            <person name="Jarju S."/>
            <person name="Secka A."/>
            <person name="Antonio M."/>
            <person name="Oren A."/>
            <person name="Chaudhuri R.R."/>
            <person name="La Ragione R."/>
            <person name="Hildebrand F."/>
            <person name="Pallen M.J."/>
        </authorList>
    </citation>
    <scope>NUCLEOTIDE SEQUENCE</scope>
    <source>
        <strain evidence="8">ChiSjej5B23-6657</strain>
    </source>
</reference>
<feature type="transmembrane region" description="Helical" evidence="6">
    <location>
        <begin position="69"/>
        <end position="90"/>
    </location>
</feature>
<feature type="region of interest" description="Disordered" evidence="5">
    <location>
        <begin position="440"/>
        <end position="468"/>
    </location>
</feature>
<evidence type="ECO:0000256" key="6">
    <source>
        <dbReference type="SAM" id="Phobius"/>
    </source>
</evidence>
<dbReference type="GO" id="GO:0016874">
    <property type="term" value="F:ligase activity"/>
    <property type="evidence" value="ECO:0007669"/>
    <property type="project" value="UniProtKB-KW"/>
</dbReference>
<feature type="compositionally biased region" description="Basic and acidic residues" evidence="5">
    <location>
        <begin position="451"/>
        <end position="468"/>
    </location>
</feature>
<feature type="transmembrane region" description="Helical" evidence="6">
    <location>
        <begin position="12"/>
        <end position="32"/>
    </location>
</feature>
<protein>
    <submittedName>
        <fullName evidence="8">O-antigen ligase family protein</fullName>
    </submittedName>
</protein>
<dbReference type="Proteomes" id="UP000823912">
    <property type="component" value="Unassembled WGS sequence"/>
</dbReference>
<feature type="transmembrane region" description="Helical" evidence="6">
    <location>
        <begin position="130"/>
        <end position="150"/>
    </location>
</feature>
<feature type="transmembrane region" description="Helical" evidence="6">
    <location>
        <begin position="181"/>
        <end position="198"/>
    </location>
</feature>
<keyword evidence="8" id="KW-0436">Ligase</keyword>
<feature type="transmembrane region" description="Helical" evidence="6">
    <location>
        <begin position="203"/>
        <end position="219"/>
    </location>
</feature>
<keyword evidence="4 6" id="KW-0472">Membrane</keyword>
<evidence type="ECO:0000256" key="1">
    <source>
        <dbReference type="ARBA" id="ARBA00004141"/>
    </source>
</evidence>
<organism evidence="8 9">
    <name type="scientific">Candidatus Pullilachnospira gallistercoris</name>
    <dbReference type="NCBI Taxonomy" id="2840911"/>
    <lineage>
        <taxon>Bacteria</taxon>
        <taxon>Bacillati</taxon>
        <taxon>Bacillota</taxon>
        <taxon>Clostridia</taxon>
        <taxon>Lachnospirales</taxon>
        <taxon>Lachnospiraceae</taxon>
        <taxon>Lachnospiraceae incertae sedis</taxon>
        <taxon>Candidatus Pullilachnospira</taxon>
    </lineage>
</organism>
<keyword evidence="3 6" id="KW-1133">Transmembrane helix</keyword>
<feature type="compositionally biased region" description="Basic residues" evidence="5">
    <location>
        <begin position="441"/>
        <end position="450"/>
    </location>
</feature>
<feature type="transmembrane region" description="Helical" evidence="6">
    <location>
        <begin position="225"/>
        <end position="241"/>
    </location>
</feature>
<dbReference type="EMBL" id="DVHM01000045">
    <property type="protein sequence ID" value="HIR70181.1"/>
    <property type="molecule type" value="Genomic_DNA"/>
</dbReference>
<evidence type="ECO:0000256" key="4">
    <source>
        <dbReference type="ARBA" id="ARBA00023136"/>
    </source>
</evidence>
<evidence type="ECO:0000313" key="8">
    <source>
        <dbReference type="EMBL" id="HIR70181.1"/>
    </source>
</evidence>
<evidence type="ECO:0000313" key="9">
    <source>
        <dbReference type="Proteomes" id="UP000823912"/>
    </source>
</evidence>
<dbReference type="InterPro" id="IPR007016">
    <property type="entry name" value="O-antigen_ligase-rel_domated"/>
</dbReference>
<feature type="domain" description="O-antigen ligase-related" evidence="7">
    <location>
        <begin position="208"/>
        <end position="350"/>
    </location>
</feature>
<name>A0A9D1E8X7_9FIRM</name>
<feature type="transmembrane region" description="Helical" evidence="6">
    <location>
        <begin position="253"/>
        <end position="271"/>
    </location>
</feature>
<keyword evidence="2 6" id="KW-0812">Transmembrane</keyword>
<sequence>MFASEAREKVAVVYFVALAAMMYYFMEQVITIPYTIPVRQIVVVLIIFSGFVCFLIRPNIARASVALKSALVFAFPMLVMVTVSLPIWFVERATTTELYREAWTYLIYMNQLFAALVAAVFLYMFGKKGIWYNLVGILIANVGWILSIMVRNGVGPYMRELFRLIVTFAGETGEIIGQAEVHELAFCLGIYLTYMLLFWRKDLLFNCLLALATFCFVSAFKRIAMVSIAAALVVGFFLKFLQRKGKDKAVRRWIRVIWILTLLCLVLYIGFVRFGGFHLLEDLGVDTMSRADIYDQISDYYEFSPTYMGRGMGWLSYYLTRVGDLWENAIHNDYLQFYVDLGFWGFILWIISLTFVRTWYFGRKGRTPDCINTFVIMAYLLLLSTTDNTMNYQMVYTVSAIIIMGHTFDEQVKETDEKLFGFVEEQNRILTDEDLSGQWRERRRKKKERKREKERAKEAGAKERWKRR</sequence>
<evidence type="ECO:0000259" key="7">
    <source>
        <dbReference type="Pfam" id="PF04932"/>
    </source>
</evidence>
<feature type="transmembrane region" description="Helical" evidence="6">
    <location>
        <begin position="341"/>
        <end position="360"/>
    </location>
</feature>
<feature type="transmembrane region" description="Helical" evidence="6">
    <location>
        <begin position="102"/>
        <end position="123"/>
    </location>
</feature>
<gene>
    <name evidence="8" type="ORF">IAA55_02740</name>
</gene>
<comment type="caution">
    <text evidence="8">The sequence shown here is derived from an EMBL/GenBank/DDBJ whole genome shotgun (WGS) entry which is preliminary data.</text>
</comment>
<reference evidence="8" key="1">
    <citation type="submission" date="2020-10" db="EMBL/GenBank/DDBJ databases">
        <authorList>
            <person name="Gilroy R."/>
        </authorList>
    </citation>
    <scope>NUCLEOTIDE SEQUENCE</scope>
    <source>
        <strain evidence="8">ChiSjej5B23-6657</strain>
    </source>
</reference>
<evidence type="ECO:0000256" key="3">
    <source>
        <dbReference type="ARBA" id="ARBA00022989"/>
    </source>
</evidence>
<dbReference type="AlphaFoldDB" id="A0A9D1E8X7"/>